<reference evidence="5 6" key="1">
    <citation type="submission" date="2024-07" db="EMBL/GenBank/DDBJ databases">
        <title>The genome sequence of type strain Sediminicola luteus GDMCC 1.2596T.</title>
        <authorList>
            <person name="Liu Y."/>
        </authorList>
    </citation>
    <scope>NUCLEOTIDE SEQUENCE [LARGE SCALE GENOMIC DNA]</scope>
    <source>
        <strain evidence="5 6">GDMCC 1.2596</strain>
    </source>
</reference>
<sequence length="129" mass="15467">MKREIATLEDIKFLVDTFYTKVRQDELIGVIFNKVIGDKWAVHLEKMYGFWQTLLLGNHTYYGSPFAPHAKLPLHQEHFDRWLQLFNSTLDEHFEGEKAEEAKWRAQKMAEMFHYKIQFLREKGANYLN</sequence>
<proteinExistence type="predicted"/>
<dbReference type="EMBL" id="JBEWYP010000001">
    <property type="protein sequence ID" value="MET7028296.1"/>
    <property type="molecule type" value="Genomic_DNA"/>
</dbReference>
<protein>
    <submittedName>
        <fullName evidence="5">Group III truncated hemoglobin</fullName>
    </submittedName>
</protein>
<keyword evidence="2" id="KW-0349">Heme</keyword>
<dbReference type="InterPro" id="IPR009050">
    <property type="entry name" value="Globin-like_sf"/>
</dbReference>
<dbReference type="Gene3D" id="1.10.490.10">
    <property type="entry name" value="Globins"/>
    <property type="match status" value="1"/>
</dbReference>
<accession>A0ABV2TSQ6</accession>
<evidence type="ECO:0000256" key="4">
    <source>
        <dbReference type="ARBA" id="ARBA00023004"/>
    </source>
</evidence>
<organism evidence="5 6">
    <name type="scientific">Sediminicola luteus</name>
    <dbReference type="NCBI Taxonomy" id="319238"/>
    <lineage>
        <taxon>Bacteria</taxon>
        <taxon>Pseudomonadati</taxon>
        <taxon>Bacteroidota</taxon>
        <taxon>Flavobacteriia</taxon>
        <taxon>Flavobacteriales</taxon>
        <taxon>Flavobacteriaceae</taxon>
        <taxon>Sediminicola</taxon>
    </lineage>
</organism>
<dbReference type="InterPro" id="IPR001486">
    <property type="entry name" value="Hemoglobin_trunc"/>
</dbReference>
<dbReference type="CDD" id="cd08916">
    <property type="entry name" value="TrHb3_P"/>
    <property type="match status" value="1"/>
</dbReference>
<dbReference type="Pfam" id="PF01152">
    <property type="entry name" value="Bac_globin"/>
    <property type="match status" value="1"/>
</dbReference>
<evidence type="ECO:0000313" key="5">
    <source>
        <dbReference type="EMBL" id="MET7028296.1"/>
    </source>
</evidence>
<gene>
    <name evidence="5" type="ORF">ABXZ32_02765</name>
</gene>
<keyword evidence="1" id="KW-0813">Transport</keyword>
<evidence type="ECO:0000256" key="3">
    <source>
        <dbReference type="ARBA" id="ARBA00022723"/>
    </source>
</evidence>
<keyword evidence="3" id="KW-0479">Metal-binding</keyword>
<keyword evidence="6" id="KW-1185">Reference proteome</keyword>
<dbReference type="InterPro" id="IPR012292">
    <property type="entry name" value="Globin/Proto"/>
</dbReference>
<comment type="caution">
    <text evidence="5">The sequence shown here is derived from an EMBL/GenBank/DDBJ whole genome shotgun (WGS) entry which is preliminary data.</text>
</comment>
<evidence type="ECO:0000256" key="1">
    <source>
        <dbReference type="ARBA" id="ARBA00022448"/>
    </source>
</evidence>
<keyword evidence="4" id="KW-0408">Iron</keyword>
<dbReference type="Proteomes" id="UP001549773">
    <property type="component" value="Unassembled WGS sequence"/>
</dbReference>
<evidence type="ECO:0000313" key="6">
    <source>
        <dbReference type="Proteomes" id="UP001549773"/>
    </source>
</evidence>
<dbReference type="SUPFAM" id="SSF46458">
    <property type="entry name" value="Globin-like"/>
    <property type="match status" value="1"/>
</dbReference>
<dbReference type="RefSeq" id="WP_354617156.1">
    <property type="nucleotide sequence ID" value="NZ_JBEWYP010000001.1"/>
</dbReference>
<name>A0ABV2TSQ6_9FLAO</name>
<evidence type="ECO:0000256" key="2">
    <source>
        <dbReference type="ARBA" id="ARBA00022617"/>
    </source>
</evidence>